<sequence>MQIDRTSSTTTRRRPSHINLSGATPSATPNDDILSPRTPKSISKSRRGSIIHETSSASSSRPSSLLGAGLTPALLSETTTAFFDNNNPLPPQPTTSCSTSMITTSQEEQRQQRMSMMNAASIATSSGLQPPPSSTSFISLSHSTPTHHHPDGSTSSSTTSLDSQHYPPTRPRSSSISSIITTNGVPPPNFDVHTLYRIKTTRSSRKLDHFFGEFIPHDICVREIKKEGLKALLQSKVPLCYFLYHLLGEYSHENLFFFIELEQYETFQYVSRVQQLATAQHIYNTYLTRNSHFEVNLDDKVRRTVTETLEQKDVEKCFEPAKRSVYSLLESSYMRFLMTDTYQKMVTNCGELTTHYPDEIRFAAVNVLLGYIEREHAMIYTNPLTDAPVFMSVSQTSKRRHELIKSMIHEFCRTLVGVEFNYYRQDPNEPSAAPPPPPSNDLKLAKHHGKGKFDFLKKK</sequence>
<dbReference type="EMBL" id="LT552383">
    <property type="protein sequence ID" value="SAL98966.1"/>
    <property type="molecule type" value="Genomic_DNA"/>
</dbReference>
<evidence type="ECO:0000313" key="3">
    <source>
        <dbReference type="EMBL" id="SAL98966.1"/>
    </source>
</evidence>
<feature type="compositionally biased region" description="Low complexity" evidence="1">
    <location>
        <begin position="152"/>
        <end position="163"/>
    </location>
</feature>
<dbReference type="PROSITE" id="PS50132">
    <property type="entry name" value="RGS"/>
    <property type="match status" value="1"/>
</dbReference>
<feature type="compositionally biased region" description="Low complexity" evidence="1">
    <location>
        <begin position="1"/>
        <end position="10"/>
    </location>
</feature>
<dbReference type="Gene3D" id="1.10.167.10">
    <property type="entry name" value="Regulator of G-protein Signalling 4, domain 2"/>
    <property type="match status" value="1"/>
</dbReference>
<dbReference type="Proteomes" id="UP000078561">
    <property type="component" value="Unassembled WGS sequence"/>
</dbReference>
<feature type="domain" description="RGS" evidence="2">
    <location>
        <begin position="228"/>
        <end position="346"/>
    </location>
</feature>
<accession>A0A168MQ24</accession>
<dbReference type="InterPro" id="IPR036305">
    <property type="entry name" value="RGS_sf"/>
</dbReference>
<organism evidence="3">
    <name type="scientific">Absidia glauca</name>
    <name type="common">Pin mould</name>
    <dbReference type="NCBI Taxonomy" id="4829"/>
    <lineage>
        <taxon>Eukaryota</taxon>
        <taxon>Fungi</taxon>
        <taxon>Fungi incertae sedis</taxon>
        <taxon>Mucoromycota</taxon>
        <taxon>Mucoromycotina</taxon>
        <taxon>Mucoromycetes</taxon>
        <taxon>Mucorales</taxon>
        <taxon>Cunninghamellaceae</taxon>
        <taxon>Absidia</taxon>
    </lineage>
</organism>
<dbReference type="InterPro" id="IPR016137">
    <property type="entry name" value="RGS"/>
</dbReference>
<reference evidence="3" key="1">
    <citation type="submission" date="2016-04" db="EMBL/GenBank/DDBJ databases">
        <authorList>
            <person name="Evans L.H."/>
            <person name="Alamgir A."/>
            <person name="Owens N."/>
            <person name="Weber N.D."/>
            <person name="Virtaneva K."/>
            <person name="Barbian K."/>
            <person name="Babar A."/>
            <person name="Rosenke K."/>
        </authorList>
    </citation>
    <scope>NUCLEOTIDE SEQUENCE [LARGE SCALE GENOMIC DNA]</scope>
    <source>
        <strain evidence="3">CBS 101.48</strain>
    </source>
</reference>
<feature type="compositionally biased region" description="Low complexity" evidence="1">
    <location>
        <begin position="94"/>
        <end position="116"/>
    </location>
</feature>
<feature type="compositionally biased region" description="Polar residues" evidence="1">
    <location>
        <begin position="18"/>
        <end position="29"/>
    </location>
</feature>
<dbReference type="InParanoid" id="A0A168MQ24"/>
<dbReference type="AlphaFoldDB" id="A0A168MQ24"/>
<dbReference type="OrthoDB" id="196547at2759"/>
<name>A0A168MQ24_ABSGL</name>
<dbReference type="PANTHER" id="PTHR10845">
    <property type="entry name" value="REGULATOR OF G PROTEIN SIGNALING"/>
    <property type="match status" value="1"/>
</dbReference>
<protein>
    <recommendedName>
        <fullName evidence="2">RGS domain-containing protein</fullName>
    </recommendedName>
</protein>
<dbReference type="InterPro" id="IPR044926">
    <property type="entry name" value="RGS_subdomain_2"/>
</dbReference>
<dbReference type="STRING" id="4829.A0A168MQ24"/>
<feature type="compositionally biased region" description="Low complexity" evidence="1">
    <location>
        <begin position="134"/>
        <end position="144"/>
    </location>
</feature>
<evidence type="ECO:0000256" key="1">
    <source>
        <dbReference type="SAM" id="MobiDB-lite"/>
    </source>
</evidence>
<feature type="region of interest" description="Disordered" evidence="1">
    <location>
        <begin position="81"/>
        <end position="181"/>
    </location>
</feature>
<dbReference type="PRINTS" id="PR01301">
    <property type="entry name" value="RGSPROTEIN"/>
</dbReference>
<dbReference type="PANTHER" id="PTHR10845:SF192">
    <property type="entry name" value="DOUBLE HIT, ISOFORM B"/>
    <property type="match status" value="1"/>
</dbReference>
<dbReference type="Pfam" id="PF00615">
    <property type="entry name" value="RGS"/>
    <property type="match status" value="1"/>
</dbReference>
<evidence type="ECO:0000313" key="4">
    <source>
        <dbReference type="Proteomes" id="UP000078561"/>
    </source>
</evidence>
<feature type="region of interest" description="Disordered" evidence="1">
    <location>
        <begin position="1"/>
        <end position="66"/>
    </location>
</feature>
<dbReference type="OMA" id="HDICVRE"/>
<dbReference type="CDD" id="cd07440">
    <property type="entry name" value="RGS"/>
    <property type="match status" value="1"/>
</dbReference>
<feature type="compositionally biased region" description="Low complexity" evidence="1">
    <location>
        <begin position="171"/>
        <end position="181"/>
    </location>
</feature>
<dbReference type="SMART" id="SM00315">
    <property type="entry name" value="RGS"/>
    <property type="match status" value="1"/>
</dbReference>
<keyword evidence="4" id="KW-1185">Reference proteome</keyword>
<feature type="compositionally biased region" description="Low complexity" evidence="1">
    <location>
        <begin position="55"/>
        <end position="64"/>
    </location>
</feature>
<proteinExistence type="predicted"/>
<gene>
    <name evidence="3" type="primary">ABSGL_04537.1 scaffold 5475</name>
</gene>
<dbReference type="SUPFAM" id="SSF48097">
    <property type="entry name" value="Regulator of G-protein signaling, RGS"/>
    <property type="match status" value="1"/>
</dbReference>
<evidence type="ECO:0000259" key="2">
    <source>
        <dbReference type="PROSITE" id="PS50132"/>
    </source>
</evidence>